<evidence type="ECO:0000259" key="4">
    <source>
        <dbReference type="Pfam" id="PF09699"/>
    </source>
</evidence>
<protein>
    <recommendedName>
        <fullName evidence="4">Doubled CXXCH motif domain-containing protein</fullName>
    </recommendedName>
</protein>
<reference evidence="5 6" key="1">
    <citation type="submission" date="2019-02" db="EMBL/GenBank/DDBJ databases">
        <title>Deep-cultivation of Planctomycetes and their phenomic and genomic characterization uncovers novel biology.</title>
        <authorList>
            <person name="Wiegand S."/>
            <person name="Jogler M."/>
            <person name="Boedeker C."/>
            <person name="Pinto D."/>
            <person name="Vollmers J."/>
            <person name="Rivas-Marin E."/>
            <person name="Kohn T."/>
            <person name="Peeters S.H."/>
            <person name="Heuer A."/>
            <person name="Rast P."/>
            <person name="Oberbeckmann S."/>
            <person name="Bunk B."/>
            <person name="Jeske O."/>
            <person name="Meyerdierks A."/>
            <person name="Storesund J.E."/>
            <person name="Kallscheuer N."/>
            <person name="Luecker S."/>
            <person name="Lage O.M."/>
            <person name="Pohl T."/>
            <person name="Merkel B.J."/>
            <person name="Hornburger P."/>
            <person name="Mueller R.-W."/>
            <person name="Bruemmer F."/>
            <person name="Labrenz M."/>
            <person name="Spormann A.M."/>
            <person name="Op Den Camp H."/>
            <person name="Overmann J."/>
            <person name="Amann R."/>
            <person name="Jetten M.S.M."/>
            <person name="Mascher T."/>
            <person name="Medema M.H."/>
            <person name="Devos D.P."/>
            <person name="Kaster A.-K."/>
            <person name="Ovreas L."/>
            <person name="Rohde M."/>
            <person name="Galperin M.Y."/>
            <person name="Jogler C."/>
        </authorList>
    </citation>
    <scope>NUCLEOTIDE SEQUENCE [LARGE SCALE GENOMIC DNA]</scope>
    <source>
        <strain evidence="5 6">Pla52o</strain>
    </source>
</reference>
<sequence length="683" mass="74531">MPRENLHLPSPPAIDRPGDRWVCGAQRSGKKCDTGPTRLGTCPLAEACCPQRTWTNARKSAALILSFLAIAFLLAASQTQWVADFFKPGELATPHAQILAGTLSSQRCAACHAEASIQPTSWFRSAGAGHDHVTQTDRCLDCHHTTIDRSTARLAHNLPAEARKQIRDLALQNSGNTVATQVSHHAPSPAVNQERLECSACHREHRGADANLMVMTDAQCQTCHQNQFGSFATSHPQWSDWPYGRGGKIAFDHSSHATKHFPASNQGENSLVFNCIQCHPKNENNELRRTVDYEVACQSCHDKGLKLESTHGIELFALPTIPEERSRAFESWPVAATGFYDGTIAPLAELLLRSEKQVAAAMRTIEERDFSRVLADSPDQPAAAATIAQAHRTLLADVAARGQAALIQRAEASGVSSAALRNIIRSIPPQMLADTYRLWFHNENKPVPLTHQRRSPSPFRLVATTDDLLLGGNDDVLTDDDLLTPDPLSTDLQNSDPLSMDLLDADPLDADPLDSDPLDAGNQQRTTKQRDTRFDPNRMLAEGGWYRDELRLAIVYRGGGHADPIIRSAIETLAALPANDPLRTRMLANRTVAACISCHPSASMGGGNWVSPALVGQGRTFTKFSHKPHMNIAGLTDCVHCHEVSKTHADFEPIKLQSCAACHTAHGAGESCTTCHLYHVDSF</sequence>
<comment type="caution">
    <text evidence="5">The sequence shown here is derived from an EMBL/GenBank/DDBJ whole genome shotgun (WGS) entry which is preliminary data.</text>
</comment>
<accession>A0A5C6CH45</accession>
<feature type="compositionally biased region" description="Acidic residues" evidence="2">
    <location>
        <begin position="503"/>
        <end position="517"/>
    </location>
</feature>
<organism evidence="5 6">
    <name type="scientific">Novipirellula galeiformis</name>
    <dbReference type="NCBI Taxonomy" id="2528004"/>
    <lineage>
        <taxon>Bacteria</taxon>
        <taxon>Pseudomonadati</taxon>
        <taxon>Planctomycetota</taxon>
        <taxon>Planctomycetia</taxon>
        <taxon>Pirellulales</taxon>
        <taxon>Pirellulaceae</taxon>
        <taxon>Novipirellula</taxon>
    </lineage>
</organism>
<name>A0A5C6CH45_9BACT</name>
<dbReference type="InterPro" id="IPR051829">
    <property type="entry name" value="Multiheme_Cytochr_ET"/>
</dbReference>
<dbReference type="Gene3D" id="3.90.10.10">
    <property type="entry name" value="Cytochrome C3"/>
    <property type="match status" value="2"/>
</dbReference>
<keyword evidence="3" id="KW-0812">Transmembrane</keyword>
<dbReference type="AlphaFoldDB" id="A0A5C6CH45"/>
<evidence type="ECO:0000313" key="6">
    <source>
        <dbReference type="Proteomes" id="UP000316304"/>
    </source>
</evidence>
<evidence type="ECO:0000256" key="2">
    <source>
        <dbReference type="SAM" id="MobiDB-lite"/>
    </source>
</evidence>
<dbReference type="CDD" id="cd08168">
    <property type="entry name" value="Cytochrom_C3"/>
    <property type="match status" value="1"/>
</dbReference>
<dbReference type="InterPro" id="IPR010177">
    <property type="entry name" value="Paired_CXXCH_1"/>
</dbReference>
<evidence type="ECO:0000256" key="1">
    <source>
        <dbReference type="ARBA" id="ARBA00022729"/>
    </source>
</evidence>
<keyword evidence="3" id="KW-1133">Transmembrane helix</keyword>
<feature type="compositionally biased region" description="Low complexity" evidence="2">
    <location>
        <begin position="484"/>
        <end position="502"/>
    </location>
</feature>
<dbReference type="PANTHER" id="PTHR35038">
    <property type="entry name" value="DISSIMILATORY SULFITE REDUCTASE SIRA"/>
    <property type="match status" value="1"/>
</dbReference>
<dbReference type="EMBL" id="SJPT01000004">
    <property type="protein sequence ID" value="TWU22884.1"/>
    <property type="molecule type" value="Genomic_DNA"/>
</dbReference>
<keyword evidence="1" id="KW-0732">Signal</keyword>
<evidence type="ECO:0000256" key="3">
    <source>
        <dbReference type="SAM" id="Phobius"/>
    </source>
</evidence>
<gene>
    <name evidence="5" type="ORF">Pla52o_24160</name>
</gene>
<dbReference type="Pfam" id="PF09699">
    <property type="entry name" value="Paired_CXXCH_1"/>
    <property type="match status" value="1"/>
</dbReference>
<dbReference type="Proteomes" id="UP000316304">
    <property type="component" value="Unassembled WGS sequence"/>
</dbReference>
<dbReference type="OrthoDB" id="9814800at2"/>
<proteinExistence type="predicted"/>
<dbReference type="PANTHER" id="PTHR35038:SF10">
    <property type="entry name" value="HIGH-MOLECULAR-WEIGHT CYTOCHROME C"/>
    <property type="match status" value="1"/>
</dbReference>
<evidence type="ECO:0000313" key="5">
    <source>
        <dbReference type="EMBL" id="TWU22884.1"/>
    </source>
</evidence>
<dbReference type="InterPro" id="IPR036280">
    <property type="entry name" value="Multihaem_cyt_sf"/>
</dbReference>
<dbReference type="RefSeq" id="WP_146594709.1">
    <property type="nucleotide sequence ID" value="NZ_SJPT01000004.1"/>
</dbReference>
<feature type="transmembrane region" description="Helical" evidence="3">
    <location>
        <begin position="61"/>
        <end position="83"/>
    </location>
</feature>
<feature type="region of interest" description="Disordered" evidence="2">
    <location>
        <begin position="479"/>
        <end position="533"/>
    </location>
</feature>
<keyword evidence="6" id="KW-1185">Reference proteome</keyword>
<dbReference type="SUPFAM" id="SSF48695">
    <property type="entry name" value="Multiheme cytochromes"/>
    <property type="match status" value="2"/>
</dbReference>
<keyword evidence="3" id="KW-0472">Membrane</keyword>
<feature type="domain" description="Doubled CXXCH motif" evidence="4">
    <location>
        <begin position="197"/>
        <end position="227"/>
    </location>
</feature>